<reference evidence="3 4" key="1">
    <citation type="submission" date="2024-07" db="EMBL/GenBank/DDBJ databases">
        <title>Section-level genome sequencing and comparative genomics of Aspergillus sections Usti and Cavernicolus.</title>
        <authorList>
            <consortium name="Lawrence Berkeley National Laboratory"/>
            <person name="Nybo J.L."/>
            <person name="Vesth T.C."/>
            <person name="Theobald S."/>
            <person name="Frisvad J.C."/>
            <person name="Larsen T.O."/>
            <person name="Kjaerboelling I."/>
            <person name="Rothschild-Mancinelli K."/>
            <person name="Lyhne E.K."/>
            <person name="Kogle M.E."/>
            <person name="Barry K."/>
            <person name="Clum A."/>
            <person name="Na H."/>
            <person name="Ledsgaard L."/>
            <person name="Lin J."/>
            <person name="Lipzen A."/>
            <person name="Kuo A."/>
            <person name="Riley R."/>
            <person name="Mondo S."/>
            <person name="Labutti K."/>
            <person name="Haridas S."/>
            <person name="Pangalinan J."/>
            <person name="Salamov A.A."/>
            <person name="Simmons B.A."/>
            <person name="Magnuson J.K."/>
            <person name="Chen J."/>
            <person name="Drula E."/>
            <person name="Henrissat B."/>
            <person name="Wiebenga A."/>
            <person name="Lubbers R.J."/>
            <person name="Gomes A.C."/>
            <person name="Makela M.R."/>
            <person name="Stajich J."/>
            <person name="Grigoriev I.V."/>
            <person name="Mortensen U.H."/>
            <person name="De Vries R.P."/>
            <person name="Baker S.E."/>
            <person name="Andersen M.R."/>
        </authorList>
    </citation>
    <scope>NUCLEOTIDE SEQUENCE [LARGE SCALE GENOMIC DNA]</scope>
    <source>
        <strain evidence="3 4">CBS 209.92</strain>
    </source>
</reference>
<feature type="domain" description="DUF7053" evidence="2">
    <location>
        <begin position="3"/>
        <end position="171"/>
    </location>
</feature>
<dbReference type="Pfam" id="PF23155">
    <property type="entry name" value="DUF7053"/>
    <property type="match status" value="1"/>
</dbReference>
<dbReference type="PANTHER" id="PTHR38117">
    <property type="entry name" value="NACHT AND WD40 DOMAIN PROTEIN"/>
    <property type="match status" value="1"/>
</dbReference>
<name>A0ABR4FKM4_9EURO</name>
<evidence type="ECO:0000313" key="4">
    <source>
        <dbReference type="Proteomes" id="UP001610563"/>
    </source>
</evidence>
<dbReference type="InterPro" id="IPR055481">
    <property type="entry name" value="DUF7053"/>
</dbReference>
<sequence>MLRKKETYTVTTPIPHTVPRALALDILHSHGEIITLNPLVLSHKAIKAPRSAPADEYYMTWYEITERVQYVPGLGKMGSGKISFKGCFHDEPWGLVTHTYAPMSIDLKNQYRIVGNEPGEPPDFETNAPGPGLFLREDVTIECNVTLMSFVKGQLKTSTKVLVDRFLKKAELLDAGVLQGMVEDGKLRTFNPADRSETLYQHPQRPTSSSGGTSEWDGGRRMSYQVPKSPIERSQFGSISSQASYGYNQQNLQNPRYSQGREPPHGRTFAAELPADTYHPYRPQQAPEKVMELPDNSAYGKRYPAELPATIERPDEQSHGVKFTYNHV</sequence>
<evidence type="ECO:0000259" key="2">
    <source>
        <dbReference type="Pfam" id="PF23155"/>
    </source>
</evidence>
<comment type="caution">
    <text evidence="3">The sequence shown here is derived from an EMBL/GenBank/DDBJ whole genome shotgun (WGS) entry which is preliminary data.</text>
</comment>
<organism evidence="3 4">
    <name type="scientific">Aspergillus keveii</name>
    <dbReference type="NCBI Taxonomy" id="714993"/>
    <lineage>
        <taxon>Eukaryota</taxon>
        <taxon>Fungi</taxon>
        <taxon>Dikarya</taxon>
        <taxon>Ascomycota</taxon>
        <taxon>Pezizomycotina</taxon>
        <taxon>Eurotiomycetes</taxon>
        <taxon>Eurotiomycetidae</taxon>
        <taxon>Eurotiales</taxon>
        <taxon>Aspergillaceae</taxon>
        <taxon>Aspergillus</taxon>
        <taxon>Aspergillus subgen. Nidulantes</taxon>
    </lineage>
</organism>
<feature type="compositionally biased region" description="Polar residues" evidence="1">
    <location>
        <begin position="198"/>
        <end position="213"/>
    </location>
</feature>
<evidence type="ECO:0000256" key="1">
    <source>
        <dbReference type="SAM" id="MobiDB-lite"/>
    </source>
</evidence>
<proteinExistence type="predicted"/>
<dbReference type="Proteomes" id="UP001610563">
    <property type="component" value="Unassembled WGS sequence"/>
</dbReference>
<gene>
    <name evidence="3" type="ORF">BJX66DRAFT_317836</name>
</gene>
<protein>
    <recommendedName>
        <fullName evidence="2">DUF7053 domain-containing protein</fullName>
    </recommendedName>
</protein>
<keyword evidence="4" id="KW-1185">Reference proteome</keyword>
<dbReference type="EMBL" id="JBFTWV010000210">
    <property type="protein sequence ID" value="KAL2783803.1"/>
    <property type="molecule type" value="Genomic_DNA"/>
</dbReference>
<evidence type="ECO:0000313" key="3">
    <source>
        <dbReference type="EMBL" id="KAL2783803.1"/>
    </source>
</evidence>
<dbReference type="PANTHER" id="PTHR38117:SF2">
    <property type="entry name" value="NACHT AND WD40 DOMAIN PROTEIN"/>
    <property type="match status" value="1"/>
</dbReference>
<feature type="region of interest" description="Disordered" evidence="1">
    <location>
        <begin position="193"/>
        <end position="223"/>
    </location>
</feature>
<accession>A0ABR4FKM4</accession>